<reference evidence="2" key="1">
    <citation type="submission" date="2019-07" db="EMBL/GenBank/DDBJ databases">
        <authorList>
            <person name="Dittberner H."/>
        </authorList>
    </citation>
    <scope>NUCLEOTIDE SEQUENCE [LARGE SCALE GENOMIC DNA]</scope>
</reference>
<dbReference type="Gene3D" id="3.60.10.10">
    <property type="entry name" value="Endonuclease/exonuclease/phosphatase"/>
    <property type="match status" value="1"/>
</dbReference>
<feature type="domain" description="Endonuclease/exonuclease/phosphatase" evidence="1">
    <location>
        <begin position="34"/>
        <end position="126"/>
    </location>
</feature>
<accession>A0A565AN10</accession>
<dbReference type="InterPro" id="IPR036691">
    <property type="entry name" value="Endo/exonu/phosph_ase_sf"/>
</dbReference>
<dbReference type="Pfam" id="PF03372">
    <property type="entry name" value="Exo_endo_phos"/>
    <property type="match status" value="1"/>
</dbReference>
<dbReference type="InterPro" id="IPR005135">
    <property type="entry name" value="Endo/exonuclease/phosphatase"/>
</dbReference>
<organism evidence="2 3">
    <name type="scientific">Arabis nemorensis</name>
    <dbReference type="NCBI Taxonomy" id="586526"/>
    <lineage>
        <taxon>Eukaryota</taxon>
        <taxon>Viridiplantae</taxon>
        <taxon>Streptophyta</taxon>
        <taxon>Embryophyta</taxon>
        <taxon>Tracheophyta</taxon>
        <taxon>Spermatophyta</taxon>
        <taxon>Magnoliopsida</taxon>
        <taxon>eudicotyledons</taxon>
        <taxon>Gunneridae</taxon>
        <taxon>Pentapetalae</taxon>
        <taxon>rosids</taxon>
        <taxon>malvids</taxon>
        <taxon>Brassicales</taxon>
        <taxon>Brassicaceae</taxon>
        <taxon>Arabideae</taxon>
        <taxon>Arabis</taxon>
    </lineage>
</organism>
<dbReference type="EMBL" id="CABITT030000001">
    <property type="protein sequence ID" value="VVA90807.1"/>
    <property type="molecule type" value="Genomic_DNA"/>
</dbReference>
<protein>
    <recommendedName>
        <fullName evidence="1">Endonuclease/exonuclease/phosphatase domain-containing protein</fullName>
    </recommendedName>
</protein>
<keyword evidence="3" id="KW-1185">Reference proteome</keyword>
<comment type="caution">
    <text evidence="2">The sequence shown here is derived from an EMBL/GenBank/DDBJ whole genome shotgun (WGS) entry which is preliminary data.</text>
</comment>
<evidence type="ECO:0000259" key="1">
    <source>
        <dbReference type="Pfam" id="PF03372"/>
    </source>
</evidence>
<proteinExistence type="predicted"/>
<dbReference type="Proteomes" id="UP000489600">
    <property type="component" value="Unassembled WGS sequence"/>
</dbReference>
<dbReference type="GO" id="GO:0003824">
    <property type="term" value="F:catalytic activity"/>
    <property type="evidence" value="ECO:0007669"/>
    <property type="project" value="InterPro"/>
</dbReference>
<dbReference type="SUPFAM" id="SSF56219">
    <property type="entry name" value="DNase I-like"/>
    <property type="match status" value="1"/>
</dbReference>
<evidence type="ECO:0000313" key="3">
    <source>
        <dbReference type="Proteomes" id="UP000489600"/>
    </source>
</evidence>
<dbReference type="OrthoDB" id="1057270at2759"/>
<name>A0A565AN10_9BRAS</name>
<sequence length="138" mass="15779">MKLTTTIIDLAAFNVTVLFKSPQMITVGIESVWGENFICSCIYASNFRNDRVTLWEEIRHIHTLYGHTNLPWIVLGDFNVILSSDEHSRVQYGLGNQAGMREFQELVADCELTDLGYTGPKLTWWNHQDDGPIGKCHY</sequence>
<evidence type="ECO:0000313" key="2">
    <source>
        <dbReference type="EMBL" id="VVA90807.1"/>
    </source>
</evidence>
<gene>
    <name evidence="2" type="ORF">ANE_LOCUS1252</name>
</gene>
<dbReference type="AlphaFoldDB" id="A0A565AN10"/>